<evidence type="ECO:0000313" key="5">
    <source>
        <dbReference type="Proteomes" id="UP001165561"/>
    </source>
</evidence>
<feature type="binding site" evidence="2">
    <location>
        <position position="59"/>
    </location>
    <ligand>
        <name>Zn(2+)</name>
        <dbReference type="ChEBI" id="CHEBI:29105"/>
    </ligand>
</feature>
<name>A0ABT5TYL9_9MICO</name>
<comment type="cofactor">
    <cofactor evidence="2">
        <name>Zn(2+)</name>
        <dbReference type="ChEBI" id="CHEBI:29105"/>
    </cofactor>
    <text evidence="2">Bind 1 Zn(2+) per subunit.</text>
</comment>
<evidence type="ECO:0000256" key="3">
    <source>
        <dbReference type="SAM" id="MobiDB-lite"/>
    </source>
</evidence>
<dbReference type="PROSITE" id="PS00202">
    <property type="entry name" value="RUBREDOXIN"/>
    <property type="match status" value="1"/>
</dbReference>
<dbReference type="HAMAP" id="MF_01483">
    <property type="entry name" value="RbpA"/>
    <property type="match status" value="1"/>
</dbReference>
<feature type="binding site" evidence="2">
    <location>
        <position position="39"/>
    </location>
    <ligand>
        <name>Zn(2+)</name>
        <dbReference type="ChEBI" id="CHEBI:29105"/>
    </ligand>
</feature>
<feature type="region of interest" description="Disordered" evidence="3">
    <location>
        <begin position="62"/>
        <end position="81"/>
    </location>
</feature>
<keyword evidence="2" id="KW-0862">Zinc</keyword>
<evidence type="ECO:0000313" key="4">
    <source>
        <dbReference type="EMBL" id="MDD9207151.1"/>
    </source>
</evidence>
<evidence type="ECO:0000256" key="1">
    <source>
        <dbReference type="ARBA" id="ARBA00022723"/>
    </source>
</evidence>
<protein>
    <recommendedName>
        <fullName evidence="2">RNA polymerase-binding protein RbpA</fullName>
    </recommendedName>
</protein>
<evidence type="ECO:0000256" key="2">
    <source>
        <dbReference type="HAMAP-Rule" id="MF_01483"/>
    </source>
</evidence>
<dbReference type="Proteomes" id="UP001165561">
    <property type="component" value="Unassembled WGS sequence"/>
</dbReference>
<dbReference type="InterPro" id="IPR018527">
    <property type="entry name" value="Rubredoxin_Fe_BS"/>
</dbReference>
<dbReference type="InterPro" id="IPR038638">
    <property type="entry name" value="RbpA_sf"/>
</dbReference>
<keyword evidence="1 2" id="KW-0479">Metal-binding</keyword>
<feature type="binding site" evidence="2">
    <location>
        <position position="62"/>
    </location>
    <ligand>
        <name>Zn(2+)</name>
        <dbReference type="ChEBI" id="CHEBI:29105"/>
    </ligand>
</feature>
<dbReference type="EMBL" id="JARACI010001053">
    <property type="protein sequence ID" value="MDD9207151.1"/>
    <property type="molecule type" value="Genomic_DNA"/>
</dbReference>
<comment type="function">
    <text evidence="2">Binds to RNA polymerase (RNAP), stimulating transcription from principal, but not alternative sigma factor promoters.</text>
</comment>
<reference evidence="4" key="1">
    <citation type="submission" date="2023-02" db="EMBL/GenBank/DDBJ databases">
        <title>Georgenia sp.10Sc9-8, isolated from a soil sample collected from the Taklamakan desert.</title>
        <authorList>
            <person name="Liu S."/>
        </authorList>
    </citation>
    <scope>NUCLEOTIDE SEQUENCE</scope>
    <source>
        <strain evidence="4">10Sc9-8</strain>
    </source>
</reference>
<feature type="region of interest" description="Disordered" evidence="3">
    <location>
        <begin position="1"/>
        <end position="22"/>
    </location>
</feature>
<proteinExistence type="inferred from homology"/>
<keyword evidence="2" id="KW-0804">Transcription</keyword>
<dbReference type="InterPro" id="IPR025182">
    <property type="entry name" value="RNApol-bd_RbpA"/>
</dbReference>
<sequence length="115" mass="12530">MAGGSAIRGSRVGSGPMGEVERGEAAPRVWVSYWCANSHEVRPSFARDGEIQIPESWDCPRCGLPAGLDKDNPPAPPRNEPYKTHLAYVKERRSTEDGDALLDEALAALRERRGG</sequence>
<organism evidence="4 5">
    <name type="scientific">Georgenia halotolerans</name>
    <dbReference type="NCBI Taxonomy" id="3028317"/>
    <lineage>
        <taxon>Bacteria</taxon>
        <taxon>Bacillati</taxon>
        <taxon>Actinomycetota</taxon>
        <taxon>Actinomycetes</taxon>
        <taxon>Micrococcales</taxon>
        <taxon>Bogoriellaceae</taxon>
        <taxon>Georgenia</taxon>
    </lineage>
</organism>
<comment type="caution">
    <text evidence="4">The sequence shown here is derived from an EMBL/GenBank/DDBJ whole genome shotgun (WGS) entry which is preliminary data.</text>
</comment>
<keyword evidence="2" id="KW-0805">Transcription regulation</keyword>
<accession>A0ABT5TYL9</accession>
<comment type="subunit">
    <text evidence="2">Forms a complex with the RNAP catalytic core and with free principal sigma factors.</text>
</comment>
<dbReference type="Pfam" id="PF13397">
    <property type="entry name" value="RbpA"/>
    <property type="match status" value="1"/>
</dbReference>
<comment type="similarity">
    <text evidence="2">Belongs to the RNA polymerase-binding protein RbpA family.</text>
</comment>
<dbReference type="Gene3D" id="2.20.28.270">
    <property type="entry name" value="RNA polymerase-binding protein A"/>
    <property type="match status" value="1"/>
</dbReference>
<keyword evidence="5" id="KW-1185">Reference proteome</keyword>
<gene>
    <name evidence="2" type="primary">rbpA</name>
    <name evidence="4" type="ORF">PU560_11845</name>
</gene>
<feature type="binding site" evidence="2">
    <location>
        <position position="35"/>
    </location>
    <ligand>
        <name>Zn(2+)</name>
        <dbReference type="ChEBI" id="CHEBI:29105"/>
    </ligand>
</feature>